<evidence type="ECO:0000256" key="9">
    <source>
        <dbReference type="ARBA" id="ARBA00023180"/>
    </source>
</evidence>
<evidence type="ECO:0000256" key="1">
    <source>
        <dbReference type="ARBA" id="ARBA00004141"/>
    </source>
</evidence>
<evidence type="ECO:0000256" key="13">
    <source>
        <dbReference type="SAM" id="Phobius"/>
    </source>
</evidence>
<sequence>MEGTYLTWKHFSVSEYGPNLIRSLSGIQFKGLAGDYHFVDGQLHVSGFEIVNVIGTGGLVVGFWTRENGLVRDLSTSSGTTPTFSTWKDHLNPVVWPGITNAVPRGWEIPTNGKKLQIGVPVGTFPQFVKVTKDPITHETIVTGFCIDFFEAVIQALPYDVSHRFIPFGDHDGKSSGNYNDLLYQVYLGIYDAVVGDTTILANRSSYVDFTLPYSTSGVGMVVPLKDDVTRSSQIFFRPLTLGLWLTTLGSFFVVGCLVWILEHRVNTDFTGPLLYQISTIFWFAFSIMVFAPRERVLSLSARVVVITWYFIVLVLTQSYTASLSS</sequence>
<dbReference type="InterPro" id="IPR001320">
    <property type="entry name" value="Iontro_rcpt_C"/>
</dbReference>
<keyword evidence="8 15" id="KW-0675">Receptor</keyword>
<protein>
    <submittedName>
        <fullName evidence="15">Glutamate receptor 2.4</fullName>
    </submittedName>
</protein>
<keyword evidence="4 13" id="KW-0812">Transmembrane</keyword>
<name>A0A1J3H2X1_NOCCA</name>
<dbReference type="FunFam" id="3.40.50.2300:FF:000310">
    <property type="entry name" value="Glutamate receptor"/>
    <property type="match status" value="1"/>
</dbReference>
<keyword evidence="5 13" id="KW-1133">Transmembrane helix</keyword>
<comment type="function">
    <text evidence="12">Glutamate-gated receptor that probably acts as a non-selective cation channel. May be involved in light-signal transduction and calcium homeostasis via the regulation of calcium influx into cells.</text>
</comment>
<evidence type="ECO:0000259" key="14">
    <source>
        <dbReference type="SMART" id="SM00079"/>
    </source>
</evidence>
<keyword evidence="6" id="KW-0406">Ion transport</keyword>
<evidence type="ECO:0000256" key="5">
    <source>
        <dbReference type="ARBA" id="ARBA00022989"/>
    </source>
</evidence>
<comment type="subcellular location">
    <subcellularLocation>
        <location evidence="1">Membrane</location>
        <topology evidence="1">Multi-pass membrane protein</topology>
    </subcellularLocation>
</comment>
<evidence type="ECO:0000256" key="6">
    <source>
        <dbReference type="ARBA" id="ARBA00023065"/>
    </source>
</evidence>
<dbReference type="InterPro" id="IPR019594">
    <property type="entry name" value="Glu/Gly-bd"/>
</dbReference>
<dbReference type="AlphaFoldDB" id="A0A1J3H2X1"/>
<evidence type="ECO:0000256" key="3">
    <source>
        <dbReference type="ARBA" id="ARBA00022448"/>
    </source>
</evidence>
<evidence type="ECO:0000256" key="4">
    <source>
        <dbReference type="ARBA" id="ARBA00022692"/>
    </source>
</evidence>
<feature type="transmembrane region" description="Helical" evidence="13">
    <location>
        <begin position="304"/>
        <end position="322"/>
    </location>
</feature>
<dbReference type="Gene3D" id="1.10.287.70">
    <property type="match status" value="1"/>
</dbReference>
<feature type="transmembrane region" description="Helical" evidence="13">
    <location>
        <begin position="240"/>
        <end position="262"/>
    </location>
</feature>
<dbReference type="Pfam" id="PF10613">
    <property type="entry name" value="Lig_chan-Glu_bd"/>
    <property type="match status" value="1"/>
</dbReference>
<dbReference type="InterPro" id="IPR015683">
    <property type="entry name" value="Ionotropic_Glu_rcpt"/>
</dbReference>
<dbReference type="Gene3D" id="3.40.190.10">
    <property type="entry name" value="Periplasmic binding protein-like II"/>
    <property type="match status" value="1"/>
</dbReference>
<feature type="domain" description="Ionotropic glutamate receptor C-terminal" evidence="14">
    <location>
        <begin position="117"/>
        <end position="326"/>
    </location>
</feature>
<keyword evidence="10" id="KW-1071">Ligand-gated ion channel</keyword>
<evidence type="ECO:0000256" key="10">
    <source>
        <dbReference type="ARBA" id="ARBA00023286"/>
    </source>
</evidence>
<dbReference type="EMBL" id="GEVL01015015">
    <property type="protein sequence ID" value="JAU62326.1"/>
    <property type="molecule type" value="Transcribed_RNA"/>
</dbReference>
<dbReference type="Pfam" id="PF00060">
    <property type="entry name" value="Lig_chan"/>
    <property type="match status" value="1"/>
</dbReference>
<reference evidence="15" key="1">
    <citation type="submission" date="2016-07" db="EMBL/GenBank/DDBJ databases">
        <title>De novo transcriptome assembly of four accessions of the metal hyperaccumulator plant Noccaea caerulescens.</title>
        <authorList>
            <person name="Blande D."/>
            <person name="Halimaa P."/>
            <person name="Tervahauta A.I."/>
            <person name="Aarts M.G."/>
            <person name="Karenlampi S.O."/>
        </authorList>
    </citation>
    <scope>NUCLEOTIDE SEQUENCE</scope>
</reference>
<dbReference type="PANTHER" id="PTHR18966">
    <property type="entry name" value="IONOTROPIC GLUTAMATE RECEPTOR"/>
    <property type="match status" value="1"/>
</dbReference>
<evidence type="ECO:0000256" key="7">
    <source>
        <dbReference type="ARBA" id="ARBA00023136"/>
    </source>
</evidence>
<evidence type="ECO:0000256" key="11">
    <source>
        <dbReference type="ARBA" id="ARBA00023303"/>
    </source>
</evidence>
<dbReference type="GO" id="GO:0016020">
    <property type="term" value="C:membrane"/>
    <property type="evidence" value="ECO:0007669"/>
    <property type="project" value="UniProtKB-SubCell"/>
</dbReference>
<evidence type="ECO:0000313" key="15">
    <source>
        <dbReference type="EMBL" id="JAU62326.1"/>
    </source>
</evidence>
<keyword evidence="9" id="KW-0325">Glycoprotein</keyword>
<keyword evidence="7 13" id="KW-0472">Membrane</keyword>
<evidence type="ECO:0000256" key="8">
    <source>
        <dbReference type="ARBA" id="ARBA00023170"/>
    </source>
</evidence>
<dbReference type="SUPFAM" id="SSF53850">
    <property type="entry name" value="Periplasmic binding protein-like II"/>
    <property type="match status" value="1"/>
</dbReference>
<keyword evidence="3" id="KW-0813">Transport</keyword>
<dbReference type="FunFam" id="3.40.190.10:FF:000103">
    <property type="entry name" value="Glutamate receptor"/>
    <property type="match status" value="1"/>
</dbReference>
<comment type="subunit">
    <text evidence="2">May form heteromers.</text>
</comment>
<proteinExistence type="predicted"/>
<gene>
    <name evidence="15" type="ORF">LE_TR5372_c3_g1_i1_g.18307</name>
</gene>
<dbReference type="Gene3D" id="3.40.50.2300">
    <property type="match status" value="1"/>
</dbReference>
<feature type="transmembrane region" description="Helical" evidence="13">
    <location>
        <begin position="274"/>
        <end position="292"/>
    </location>
</feature>
<evidence type="ECO:0000256" key="12">
    <source>
        <dbReference type="ARBA" id="ARBA00049638"/>
    </source>
</evidence>
<dbReference type="GO" id="GO:0015276">
    <property type="term" value="F:ligand-gated monoatomic ion channel activity"/>
    <property type="evidence" value="ECO:0007669"/>
    <property type="project" value="InterPro"/>
</dbReference>
<dbReference type="SMART" id="SM00079">
    <property type="entry name" value="PBPe"/>
    <property type="match status" value="1"/>
</dbReference>
<keyword evidence="11" id="KW-0407">Ion channel</keyword>
<evidence type="ECO:0000256" key="2">
    <source>
        <dbReference type="ARBA" id="ARBA00011095"/>
    </source>
</evidence>
<accession>A0A1J3H2X1</accession>
<organism evidence="15">
    <name type="scientific">Noccaea caerulescens</name>
    <name type="common">Alpine penny-cress</name>
    <name type="synonym">Thlaspi caerulescens</name>
    <dbReference type="NCBI Taxonomy" id="107243"/>
    <lineage>
        <taxon>Eukaryota</taxon>
        <taxon>Viridiplantae</taxon>
        <taxon>Streptophyta</taxon>
        <taxon>Embryophyta</taxon>
        <taxon>Tracheophyta</taxon>
        <taxon>Spermatophyta</taxon>
        <taxon>Magnoliopsida</taxon>
        <taxon>eudicotyledons</taxon>
        <taxon>Gunneridae</taxon>
        <taxon>Pentapetalae</taxon>
        <taxon>rosids</taxon>
        <taxon>malvids</taxon>
        <taxon>Brassicales</taxon>
        <taxon>Brassicaceae</taxon>
        <taxon>Coluteocarpeae</taxon>
        <taxon>Noccaea</taxon>
    </lineage>
</organism>